<organism evidence="2 3">
    <name type="scientific">Symbiodinium necroappetens</name>
    <dbReference type="NCBI Taxonomy" id="1628268"/>
    <lineage>
        <taxon>Eukaryota</taxon>
        <taxon>Sar</taxon>
        <taxon>Alveolata</taxon>
        <taxon>Dinophyceae</taxon>
        <taxon>Suessiales</taxon>
        <taxon>Symbiodiniaceae</taxon>
        <taxon>Symbiodinium</taxon>
    </lineage>
</organism>
<accession>A0A813CQD4</accession>
<feature type="chain" id="PRO_5032920445" evidence="1">
    <location>
        <begin position="21"/>
        <end position="119"/>
    </location>
</feature>
<proteinExistence type="predicted"/>
<evidence type="ECO:0000313" key="3">
    <source>
        <dbReference type="Proteomes" id="UP000601435"/>
    </source>
</evidence>
<keyword evidence="1" id="KW-0732">Signal</keyword>
<gene>
    <name evidence="2" type="ORF">SNEC2469_LOCUS35384</name>
</gene>
<sequence length="119" mass="13447">MRSRLSIFVLLSLAFGMAGSQTLPKKWREAVSSTMNDDECNYNLKKLIEVQIDSEMLQKTNDHMSLLALASDLQQHRRLPGLPKDLSDLLDKKAKGIGKLAQTQTEAQMTQTLMNSLRR</sequence>
<reference evidence="2" key="1">
    <citation type="submission" date="2021-02" db="EMBL/GenBank/DDBJ databases">
        <authorList>
            <person name="Dougan E. K."/>
            <person name="Rhodes N."/>
            <person name="Thang M."/>
            <person name="Chan C."/>
        </authorList>
    </citation>
    <scope>NUCLEOTIDE SEQUENCE</scope>
</reference>
<comment type="caution">
    <text evidence="2">The sequence shown here is derived from an EMBL/GenBank/DDBJ whole genome shotgun (WGS) entry which is preliminary data.</text>
</comment>
<protein>
    <submittedName>
        <fullName evidence="2">Uncharacterized protein</fullName>
    </submittedName>
</protein>
<evidence type="ECO:0000256" key="1">
    <source>
        <dbReference type="SAM" id="SignalP"/>
    </source>
</evidence>
<keyword evidence="3" id="KW-1185">Reference proteome</keyword>
<feature type="signal peptide" evidence="1">
    <location>
        <begin position="1"/>
        <end position="20"/>
    </location>
</feature>
<dbReference type="EMBL" id="CAJNJA010102149">
    <property type="protein sequence ID" value="CAE7944627.1"/>
    <property type="molecule type" value="Genomic_DNA"/>
</dbReference>
<dbReference type="Proteomes" id="UP000601435">
    <property type="component" value="Unassembled WGS sequence"/>
</dbReference>
<evidence type="ECO:0000313" key="2">
    <source>
        <dbReference type="EMBL" id="CAE7944627.1"/>
    </source>
</evidence>
<dbReference type="OrthoDB" id="10321372at2759"/>
<name>A0A813CQD4_9DINO</name>
<dbReference type="AlphaFoldDB" id="A0A813CQD4"/>